<protein>
    <submittedName>
        <fullName evidence="5">SDR family oxidoreductase</fullName>
    </submittedName>
</protein>
<dbReference type="Pfam" id="PF13561">
    <property type="entry name" value="adh_short_C2"/>
    <property type="match status" value="1"/>
</dbReference>
<evidence type="ECO:0000256" key="3">
    <source>
        <dbReference type="ARBA" id="ARBA00023002"/>
    </source>
</evidence>
<evidence type="ECO:0000256" key="1">
    <source>
        <dbReference type="ARBA" id="ARBA00006484"/>
    </source>
</evidence>
<keyword evidence="2" id="KW-0521">NADP</keyword>
<dbReference type="EMBL" id="JBHLUD010000005">
    <property type="protein sequence ID" value="MFC0543406.1"/>
    <property type="molecule type" value="Genomic_DNA"/>
</dbReference>
<evidence type="ECO:0000256" key="2">
    <source>
        <dbReference type="ARBA" id="ARBA00022857"/>
    </source>
</evidence>
<reference evidence="5 6" key="1">
    <citation type="submission" date="2024-09" db="EMBL/GenBank/DDBJ databases">
        <authorList>
            <person name="Sun Q."/>
            <person name="Mori K."/>
        </authorList>
    </citation>
    <scope>NUCLEOTIDE SEQUENCE [LARGE SCALE GENOMIC DNA]</scope>
    <source>
        <strain evidence="5 6">TBRC 1432</strain>
    </source>
</reference>
<dbReference type="SUPFAM" id="SSF51735">
    <property type="entry name" value="NAD(P)-binding Rossmann-fold domains"/>
    <property type="match status" value="1"/>
</dbReference>
<proteinExistence type="inferred from homology"/>
<dbReference type="PRINTS" id="PR00081">
    <property type="entry name" value="GDHRDH"/>
</dbReference>
<organism evidence="5 6">
    <name type="scientific">Kutzneria chonburiensis</name>
    <dbReference type="NCBI Taxonomy" id="1483604"/>
    <lineage>
        <taxon>Bacteria</taxon>
        <taxon>Bacillati</taxon>
        <taxon>Actinomycetota</taxon>
        <taxon>Actinomycetes</taxon>
        <taxon>Pseudonocardiales</taxon>
        <taxon>Pseudonocardiaceae</taxon>
        <taxon>Kutzneria</taxon>
    </lineage>
</organism>
<dbReference type="InterPro" id="IPR052178">
    <property type="entry name" value="Sec_Metab_Biosynth_SDR"/>
</dbReference>
<dbReference type="PANTHER" id="PTHR43618">
    <property type="entry name" value="7-ALPHA-HYDROXYSTEROID DEHYDROGENASE"/>
    <property type="match status" value="1"/>
</dbReference>
<sequence>MQELFSISGKVALVTGGTRGIGRMIAECYLRAGARVIISSRKVEACERARRELERYGDVTAVPADVSDRAQCERLIGQVGDELHVLVNNAGATWGAAFDEFPDSAWDKVMGLNVRAPFVLTQLARPLLEASTTEEDPARVINIGSIDGLVVPGFKNFSYSASKAALHHLTRHMAAELAPKILVNAIAPGPFPSKMMDAALAERGDEIRAKSPVGRIGRTEDVGAAAIYLAAPATTFMTGAVIPLDGGLSTTIGLGVEL</sequence>
<dbReference type="SMART" id="SM00822">
    <property type="entry name" value="PKS_KR"/>
    <property type="match status" value="1"/>
</dbReference>
<dbReference type="PRINTS" id="PR00080">
    <property type="entry name" value="SDRFAMILY"/>
</dbReference>
<dbReference type="InterPro" id="IPR036291">
    <property type="entry name" value="NAD(P)-bd_dom_sf"/>
</dbReference>
<dbReference type="InterPro" id="IPR020904">
    <property type="entry name" value="Sc_DH/Rdtase_CS"/>
</dbReference>
<keyword evidence="6" id="KW-1185">Reference proteome</keyword>
<comment type="caution">
    <text evidence="5">The sequence shown here is derived from an EMBL/GenBank/DDBJ whole genome shotgun (WGS) entry which is preliminary data.</text>
</comment>
<dbReference type="PROSITE" id="PS00061">
    <property type="entry name" value="ADH_SHORT"/>
    <property type="match status" value="1"/>
</dbReference>
<accession>A0ABV6MU94</accession>
<dbReference type="Proteomes" id="UP001589810">
    <property type="component" value="Unassembled WGS sequence"/>
</dbReference>
<evidence type="ECO:0000313" key="6">
    <source>
        <dbReference type="Proteomes" id="UP001589810"/>
    </source>
</evidence>
<dbReference type="Gene3D" id="3.40.50.720">
    <property type="entry name" value="NAD(P)-binding Rossmann-like Domain"/>
    <property type="match status" value="1"/>
</dbReference>
<dbReference type="RefSeq" id="WP_273940713.1">
    <property type="nucleotide sequence ID" value="NZ_CP097263.1"/>
</dbReference>
<gene>
    <name evidence="5" type="ORF">ACFFH7_18020</name>
</gene>
<evidence type="ECO:0000313" key="5">
    <source>
        <dbReference type="EMBL" id="MFC0543406.1"/>
    </source>
</evidence>
<name>A0ABV6MU94_9PSEU</name>
<dbReference type="PANTHER" id="PTHR43618:SF8">
    <property type="entry name" value="7ALPHA-HYDROXYSTEROID DEHYDROGENASE"/>
    <property type="match status" value="1"/>
</dbReference>
<feature type="domain" description="Ketoreductase" evidence="4">
    <location>
        <begin position="10"/>
        <end position="189"/>
    </location>
</feature>
<dbReference type="InterPro" id="IPR057326">
    <property type="entry name" value="KR_dom"/>
</dbReference>
<dbReference type="InterPro" id="IPR002347">
    <property type="entry name" value="SDR_fam"/>
</dbReference>
<evidence type="ECO:0000259" key="4">
    <source>
        <dbReference type="SMART" id="SM00822"/>
    </source>
</evidence>
<comment type="similarity">
    <text evidence="1">Belongs to the short-chain dehydrogenases/reductases (SDR) family.</text>
</comment>
<keyword evidence="3" id="KW-0560">Oxidoreductase</keyword>